<dbReference type="InterPro" id="IPR054823">
    <property type="entry name" value="DsrP-like"/>
</dbReference>
<evidence type="ECO:0000256" key="6">
    <source>
        <dbReference type="ARBA" id="ARBA00023136"/>
    </source>
</evidence>
<feature type="transmembrane region" description="Helical" evidence="7">
    <location>
        <begin position="97"/>
        <end position="119"/>
    </location>
</feature>
<feature type="transmembrane region" description="Helical" evidence="7">
    <location>
        <begin position="64"/>
        <end position="90"/>
    </location>
</feature>
<dbReference type="EMBL" id="UOGJ01000090">
    <property type="protein sequence ID" value="VAX36286.1"/>
    <property type="molecule type" value="Genomic_DNA"/>
</dbReference>
<reference evidence="8" key="1">
    <citation type="submission" date="2018-06" db="EMBL/GenBank/DDBJ databases">
        <authorList>
            <person name="Zhirakovskaya E."/>
        </authorList>
    </citation>
    <scope>NUCLEOTIDE SEQUENCE</scope>
</reference>
<dbReference type="PANTHER" id="PTHR43044">
    <property type="match status" value="1"/>
</dbReference>
<dbReference type="InterPro" id="IPR005614">
    <property type="entry name" value="NrfD-like"/>
</dbReference>
<gene>
    <name evidence="8" type="ORF">MNBD_UNCLBAC01-868</name>
</gene>
<evidence type="ECO:0000256" key="1">
    <source>
        <dbReference type="ARBA" id="ARBA00004651"/>
    </source>
</evidence>
<dbReference type="NCBIfam" id="NF045798">
    <property type="entry name" value="DsrP"/>
    <property type="match status" value="1"/>
</dbReference>
<feature type="transmembrane region" description="Helical" evidence="7">
    <location>
        <begin position="179"/>
        <end position="205"/>
    </location>
</feature>
<feature type="transmembrane region" description="Helical" evidence="7">
    <location>
        <begin position="371"/>
        <end position="394"/>
    </location>
</feature>
<dbReference type="Gene3D" id="1.20.1630.10">
    <property type="entry name" value="Formate dehydrogenase/DMSO reductase domain"/>
    <property type="match status" value="1"/>
</dbReference>
<name>A0A3B1D057_9ZZZZ</name>
<protein>
    <submittedName>
        <fullName evidence="8">Similar to sulfite reduction-associated complex DsrMKJOP protein DsrP</fullName>
    </submittedName>
</protein>
<comment type="similarity">
    <text evidence="2">Belongs to the NrfD family.</text>
</comment>
<feature type="transmembrane region" description="Helical" evidence="7">
    <location>
        <begin position="26"/>
        <end position="44"/>
    </location>
</feature>
<evidence type="ECO:0000256" key="7">
    <source>
        <dbReference type="SAM" id="Phobius"/>
    </source>
</evidence>
<dbReference type="AlphaFoldDB" id="A0A3B1D057"/>
<feature type="transmembrane region" description="Helical" evidence="7">
    <location>
        <begin position="148"/>
        <end position="167"/>
    </location>
</feature>
<evidence type="ECO:0000256" key="4">
    <source>
        <dbReference type="ARBA" id="ARBA00022692"/>
    </source>
</evidence>
<feature type="transmembrane region" description="Helical" evidence="7">
    <location>
        <begin position="220"/>
        <end position="239"/>
    </location>
</feature>
<evidence type="ECO:0000313" key="8">
    <source>
        <dbReference type="EMBL" id="VAX36286.1"/>
    </source>
</evidence>
<evidence type="ECO:0000256" key="2">
    <source>
        <dbReference type="ARBA" id="ARBA00008929"/>
    </source>
</evidence>
<dbReference type="PANTHER" id="PTHR43044:SF2">
    <property type="entry name" value="POLYSULPHIDE REDUCTASE NRFD"/>
    <property type="match status" value="1"/>
</dbReference>
<keyword evidence="3" id="KW-1003">Cell membrane</keyword>
<dbReference type="GO" id="GO:0005886">
    <property type="term" value="C:plasma membrane"/>
    <property type="evidence" value="ECO:0007669"/>
    <property type="project" value="UniProtKB-SubCell"/>
</dbReference>
<keyword evidence="4 7" id="KW-0812">Transmembrane</keyword>
<keyword evidence="6 7" id="KW-0472">Membrane</keyword>
<dbReference type="Pfam" id="PF03916">
    <property type="entry name" value="NrfD"/>
    <property type="match status" value="1"/>
</dbReference>
<accession>A0A3B1D057</accession>
<feature type="transmembrane region" description="Helical" evidence="7">
    <location>
        <begin position="330"/>
        <end position="351"/>
    </location>
</feature>
<feature type="transmembrane region" description="Helical" evidence="7">
    <location>
        <begin position="301"/>
        <end position="323"/>
    </location>
</feature>
<sequence>MFTWLKDYIYFLYRCIILSFRGSKIFYAWMTVLTVLTLIGLNAYCKQLVGGLYLTGLTDHVSWGLYIANFTYLVGMAAAAVMLVIPVYVYKEKKLENVVIIGELFAIAAIIMCLLFVIVDLGRPDRFWHLIPGIGKFNWPVSMLSWDVVVLNIYLVLNLHVCGYLLYMKYLGRQPSKLFYMPFVFLSIVWAISIHTVTAFLFAGLGGRPFWNTAILGPRFIASAFASGPAFIVLTLQVIRKFTNYEVKEVTLLVLRKIIQVALIISVFLLLNEFFTEFYTDSLHVASMQYLFFGLHGYNGLVPWIWTAMVFNILALIIIVLPISKNIRYFNIACILMIIGIWIEKGMGLIIPGFIPTPLGEVVEYTPTFNEILVCIGIWAFGFLFYTILLKLAIPILKGDFNIDLEYAKIKKERGV</sequence>
<keyword evidence="5 7" id="KW-1133">Transmembrane helix</keyword>
<evidence type="ECO:0000256" key="3">
    <source>
        <dbReference type="ARBA" id="ARBA00022475"/>
    </source>
</evidence>
<feature type="transmembrane region" description="Helical" evidence="7">
    <location>
        <begin position="251"/>
        <end position="271"/>
    </location>
</feature>
<organism evidence="8">
    <name type="scientific">hydrothermal vent metagenome</name>
    <dbReference type="NCBI Taxonomy" id="652676"/>
    <lineage>
        <taxon>unclassified sequences</taxon>
        <taxon>metagenomes</taxon>
        <taxon>ecological metagenomes</taxon>
    </lineage>
</organism>
<evidence type="ECO:0000256" key="5">
    <source>
        <dbReference type="ARBA" id="ARBA00022989"/>
    </source>
</evidence>
<proteinExistence type="inferred from homology"/>
<comment type="subcellular location">
    <subcellularLocation>
        <location evidence="1">Cell membrane</location>
        <topology evidence="1">Multi-pass membrane protein</topology>
    </subcellularLocation>
</comment>